<sequence length="347" mass="38178">MVETMKKYIILTLSLLIATSIFAGSLSKETVERVKEATVFILMESKNNSSVINPSGRGTCSGFVINKERFIVTNYHCVHNTTRLKLAFYDKDDWNIYEVKIIGIDPLADVAVIHIPSRKKPLPFLEWSLEEPWDGMTVFAVGHPFGMAWTISKGIISSNKRTVRSPYVRYIQTDTAINTGNSGGPLVNTAGNVVGINSLIVNPQPQPKVHAGVALALRNDDAKEIVDVLVKGEEFIRPIVGVQLADLNPLNRESIVNLPDVKESGIIIPNTFGSIVAPSEGIPEGLEKFDTIVSVDGKAVNRQDDLTDVIRTKKPGDTVDLLIVRNRVYKNVTVTLKKLEVTGAQLY</sequence>
<evidence type="ECO:0000259" key="4">
    <source>
        <dbReference type="Pfam" id="PF13180"/>
    </source>
</evidence>
<feature type="domain" description="PDZ" evidence="4">
    <location>
        <begin position="243"/>
        <end position="336"/>
    </location>
</feature>
<dbReference type="PANTHER" id="PTHR43343">
    <property type="entry name" value="PEPTIDASE S12"/>
    <property type="match status" value="1"/>
</dbReference>
<protein>
    <recommendedName>
        <fullName evidence="4">PDZ domain-containing protein</fullName>
    </recommendedName>
</protein>
<dbReference type="InterPro" id="IPR001478">
    <property type="entry name" value="PDZ"/>
</dbReference>
<dbReference type="SUPFAM" id="SSF50494">
    <property type="entry name" value="Trypsin-like serine proteases"/>
    <property type="match status" value="1"/>
</dbReference>
<feature type="non-terminal residue" evidence="5">
    <location>
        <position position="1"/>
    </location>
</feature>
<feature type="non-terminal residue" evidence="5">
    <location>
        <position position="347"/>
    </location>
</feature>
<dbReference type="EMBL" id="UINC01003289">
    <property type="protein sequence ID" value="SVA05016.1"/>
    <property type="molecule type" value="Genomic_DNA"/>
</dbReference>
<dbReference type="PANTHER" id="PTHR43343:SF3">
    <property type="entry name" value="PROTEASE DO-LIKE 8, CHLOROPLASTIC"/>
    <property type="match status" value="1"/>
</dbReference>
<dbReference type="InterPro" id="IPR036034">
    <property type="entry name" value="PDZ_sf"/>
</dbReference>
<evidence type="ECO:0000313" key="5">
    <source>
        <dbReference type="EMBL" id="SVA05016.1"/>
    </source>
</evidence>
<reference evidence="5" key="1">
    <citation type="submission" date="2018-05" db="EMBL/GenBank/DDBJ databases">
        <authorList>
            <person name="Lanie J.A."/>
            <person name="Ng W.-L."/>
            <person name="Kazmierczak K.M."/>
            <person name="Andrzejewski T.M."/>
            <person name="Davidsen T.M."/>
            <person name="Wayne K.J."/>
            <person name="Tettelin H."/>
            <person name="Glass J.I."/>
            <person name="Rusch D."/>
            <person name="Podicherti R."/>
            <person name="Tsui H.-C.T."/>
            <person name="Winkler M.E."/>
        </authorList>
    </citation>
    <scope>NUCLEOTIDE SEQUENCE</scope>
</reference>
<dbReference type="Gene3D" id="2.30.42.10">
    <property type="match status" value="1"/>
</dbReference>
<accession>A0A381SLX8</accession>
<dbReference type="Pfam" id="PF13180">
    <property type="entry name" value="PDZ_2"/>
    <property type="match status" value="1"/>
</dbReference>
<evidence type="ECO:0000256" key="1">
    <source>
        <dbReference type="ARBA" id="ARBA00010541"/>
    </source>
</evidence>
<dbReference type="Pfam" id="PF13365">
    <property type="entry name" value="Trypsin_2"/>
    <property type="match status" value="1"/>
</dbReference>
<dbReference type="GO" id="GO:0006508">
    <property type="term" value="P:proteolysis"/>
    <property type="evidence" value="ECO:0007669"/>
    <property type="project" value="UniProtKB-KW"/>
</dbReference>
<evidence type="ECO:0000256" key="3">
    <source>
        <dbReference type="ARBA" id="ARBA00022801"/>
    </source>
</evidence>
<name>A0A381SLX8_9ZZZZ</name>
<dbReference type="AlphaFoldDB" id="A0A381SLX8"/>
<organism evidence="5">
    <name type="scientific">marine metagenome</name>
    <dbReference type="NCBI Taxonomy" id="408172"/>
    <lineage>
        <taxon>unclassified sequences</taxon>
        <taxon>metagenomes</taxon>
        <taxon>ecological metagenomes</taxon>
    </lineage>
</organism>
<dbReference type="InterPro" id="IPR001940">
    <property type="entry name" value="Peptidase_S1C"/>
</dbReference>
<dbReference type="InterPro" id="IPR051201">
    <property type="entry name" value="Chloro_Bact_Ser_Proteases"/>
</dbReference>
<proteinExistence type="inferred from homology"/>
<keyword evidence="3" id="KW-0378">Hydrolase</keyword>
<dbReference type="InterPro" id="IPR043504">
    <property type="entry name" value="Peptidase_S1_PA_chymotrypsin"/>
</dbReference>
<dbReference type="InterPro" id="IPR009003">
    <property type="entry name" value="Peptidase_S1_PA"/>
</dbReference>
<evidence type="ECO:0000256" key="2">
    <source>
        <dbReference type="ARBA" id="ARBA00022670"/>
    </source>
</evidence>
<dbReference type="SUPFAM" id="SSF50156">
    <property type="entry name" value="PDZ domain-like"/>
    <property type="match status" value="1"/>
</dbReference>
<gene>
    <name evidence="5" type="ORF">METZ01_LOCUS57870</name>
</gene>
<dbReference type="Gene3D" id="2.40.10.10">
    <property type="entry name" value="Trypsin-like serine proteases"/>
    <property type="match status" value="2"/>
</dbReference>
<keyword evidence="2" id="KW-0645">Protease</keyword>
<dbReference type="PRINTS" id="PR00834">
    <property type="entry name" value="PROTEASES2C"/>
</dbReference>
<dbReference type="GO" id="GO:0004252">
    <property type="term" value="F:serine-type endopeptidase activity"/>
    <property type="evidence" value="ECO:0007669"/>
    <property type="project" value="InterPro"/>
</dbReference>
<comment type="similarity">
    <text evidence="1">Belongs to the peptidase S1C family.</text>
</comment>